<organism evidence="5 6">
    <name type="scientific">Biomphalaria glabrata</name>
    <name type="common">Bloodfluke planorb</name>
    <name type="synonym">Freshwater snail</name>
    <dbReference type="NCBI Taxonomy" id="6526"/>
    <lineage>
        <taxon>Eukaryota</taxon>
        <taxon>Metazoa</taxon>
        <taxon>Spiralia</taxon>
        <taxon>Lophotrochozoa</taxon>
        <taxon>Mollusca</taxon>
        <taxon>Gastropoda</taxon>
        <taxon>Heterobranchia</taxon>
        <taxon>Euthyneura</taxon>
        <taxon>Panpulmonata</taxon>
        <taxon>Hygrophila</taxon>
        <taxon>Lymnaeoidea</taxon>
        <taxon>Planorbidae</taxon>
        <taxon>Biomphalaria</taxon>
    </lineage>
</organism>
<keyword evidence="4" id="KW-0187">Copper transport</keyword>
<evidence type="ECO:0000313" key="5">
    <source>
        <dbReference type="Proteomes" id="UP001165740"/>
    </source>
</evidence>
<dbReference type="GO" id="GO:0005375">
    <property type="term" value="F:copper ion transmembrane transporter activity"/>
    <property type="evidence" value="ECO:0007669"/>
    <property type="project" value="UniProtKB-UniRule"/>
</dbReference>
<dbReference type="GO" id="GO:0016020">
    <property type="term" value="C:membrane"/>
    <property type="evidence" value="ECO:0007669"/>
    <property type="project" value="UniProtKB-SubCell"/>
</dbReference>
<gene>
    <name evidence="6" type="primary">LOC106064340</name>
</gene>
<evidence type="ECO:0000256" key="3">
    <source>
        <dbReference type="ARBA" id="ARBA00023136"/>
    </source>
</evidence>
<accession>A0A9U8E932</accession>
<feature type="transmembrane region" description="Helical" evidence="4">
    <location>
        <begin position="27"/>
        <end position="47"/>
    </location>
</feature>
<dbReference type="InterPro" id="IPR007274">
    <property type="entry name" value="Cop_transporter"/>
</dbReference>
<dbReference type="Pfam" id="PF04145">
    <property type="entry name" value="Ctr"/>
    <property type="match status" value="2"/>
</dbReference>
<proteinExistence type="inferred from homology"/>
<keyword evidence="1 4" id="KW-0812">Transmembrane</keyword>
<evidence type="ECO:0000313" key="6">
    <source>
        <dbReference type="RefSeq" id="XP_013078308.2"/>
    </source>
</evidence>
<feature type="transmembrane region" description="Helical" evidence="4">
    <location>
        <begin position="93"/>
        <end position="112"/>
    </location>
</feature>
<keyword evidence="3 4" id="KW-0472">Membrane</keyword>
<dbReference type="PANTHER" id="PTHR12483">
    <property type="entry name" value="SOLUTE CARRIER FAMILY 31 COPPER TRANSPORTERS"/>
    <property type="match status" value="1"/>
</dbReference>
<reference evidence="6" key="1">
    <citation type="submission" date="2025-08" db="UniProtKB">
        <authorList>
            <consortium name="RefSeq"/>
        </authorList>
    </citation>
    <scope>IDENTIFICATION</scope>
</reference>
<protein>
    <recommendedName>
        <fullName evidence="4">Copper transport protein</fullName>
    </recommendedName>
</protein>
<keyword evidence="4" id="KW-0813">Transport</keyword>
<evidence type="ECO:0000256" key="1">
    <source>
        <dbReference type="ARBA" id="ARBA00022692"/>
    </source>
</evidence>
<keyword evidence="4" id="KW-0186">Copper</keyword>
<keyword evidence="5" id="KW-1185">Reference proteome</keyword>
<evidence type="ECO:0000256" key="4">
    <source>
        <dbReference type="RuleBase" id="RU367022"/>
    </source>
</evidence>
<dbReference type="Proteomes" id="UP001165740">
    <property type="component" value="Chromosome 5"/>
</dbReference>
<comment type="subcellular location">
    <subcellularLocation>
        <location evidence="4">Membrane</location>
        <topology evidence="4">Multi-pass membrane protein</topology>
    </subcellularLocation>
</comment>
<evidence type="ECO:0000256" key="2">
    <source>
        <dbReference type="ARBA" id="ARBA00022989"/>
    </source>
</evidence>
<sequence>MHRSVFHVETGLPLLFPNWILHGKKETYLACLGLALMGIVYQGVKFARQQYGRKCKNYKCKRYILNKGHLLQTIMYLLQFLGGYVLMLSVMTYNVWILAAVLIGLGLGYFFFGCGEYEEASAALHISKPSRSYMQTCGDVSVSSSGTKELLLYNKADDDVPLTDSSSHNVRCTCGTSQL</sequence>
<name>A0A9U8E932_BIOGL</name>
<dbReference type="OrthoDB" id="161814at2759"/>
<dbReference type="RefSeq" id="XP_013078308.2">
    <property type="nucleotide sequence ID" value="XM_013222854.2"/>
</dbReference>
<keyword evidence="4" id="KW-0406">Ion transport</keyword>
<dbReference type="AlphaFoldDB" id="A0A9U8E932"/>
<dbReference type="OMA" id="NCEDTSE"/>
<dbReference type="KEGG" id="bgt:106064340"/>
<comment type="similarity">
    <text evidence="4">Belongs to the copper transporter (Ctr) (TC 1.A.56) family. SLC31A subfamily.</text>
</comment>
<dbReference type="GeneID" id="106064340"/>
<feature type="transmembrane region" description="Helical" evidence="4">
    <location>
        <begin position="68"/>
        <end position="87"/>
    </location>
</feature>
<keyword evidence="2 4" id="KW-1133">Transmembrane helix</keyword>